<dbReference type="InterPro" id="IPR006016">
    <property type="entry name" value="UspA"/>
</dbReference>
<dbReference type="Proteomes" id="UP000603434">
    <property type="component" value="Unassembled WGS sequence"/>
</dbReference>
<feature type="domain" description="UspA" evidence="2">
    <location>
        <begin position="2"/>
        <end position="136"/>
    </location>
</feature>
<evidence type="ECO:0000313" key="3">
    <source>
        <dbReference type="EMBL" id="MBC8360582.1"/>
    </source>
</evidence>
<comment type="similarity">
    <text evidence="1">Belongs to the universal stress protein A family.</text>
</comment>
<comment type="caution">
    <text evidence="3">The sequence shown here is derived from an EMBL/GenBank/DDBJ whole genome shotgun (WGS) entry which is preliminary data.</text>
</comment>
<gene>
    <name evidence="3" type="ORF">H8E23_04210</name>
</gene>
<evidence type="ECO:0000259" key="2">
    <source>
        <dbReference type="Pfam" id="PF00582"/>
    </source>
</evidence>
<evidence type="ECO:0000313" key="4">
    <source>
        <dbReference type="Proteomes" id="UP000603434"/>
    </source>
</evidence>
<accession>A0A8J6NRA2</accession>
<dbReference type="InterPro" id="IPR014729">
    <property type="entry name" value="Rossmann-like_a/b/a_fold"/>
</dbReference>
<dbReference type="AlphaFoldDB" id="A0A8J6NRA2"/>
<dbReference type="Gene3D" id="3.40.50.620">
    <property type="entry name" value="HUPs"/>
    <property type="match status" value="1"/>
</dbReference>
<dbReference type="EMBL" id="JACNJH010000097">
    <property type="protein sequence ID" value="MBC8360582.1"/>
    <property type="molecule type" value="Genomic_DNA"/>
</dbReference>
<dbReference type="CDD" id="cd00293">
    <property type="entry name" value="USP-like"/>
    <property type="match status" value="1"/>
</dbReference>
<evidence type="ECO:0000256" key="1">
    <source>
        <dbReference type="ARBA" id="ARBA00008791"/>
    </source>
</evidence>
<sequence>MNILVAMDDSDFARKALVKAIEMAKYEPSQLFILAVTPFLGTIDELSPGLTDRLKESAENVVKSAAATAEKAGIASQVFTEQGVSPADNIITFAAEKNIELIVVGHRGKANLEKFLLGSVASRVISHAACSVLIVK</sequence>
<protein>
    <submittedName>
        <fullName evidence="3">Universal stress protein</fullName>
    </submittedName>
</protein>
<organism evidence="3 4">
    <name type="scientific">Candidatus Desulfatibia profunda</name>
    <dbReference type="NCBI Taxonomy" id="2841695"/>
    <lineage>
        <taxon>Bacteria</taxon>
        <taxon>Pseudomonadati</taxon>
        <taxon>Thermodesulfobacteriota</taxon>
        <taxon>Desulfobacteria</taxon>
        <taxon>Desulfobacterales</taxon>
        <taxon>Desulfobacterales incertae sedis</taxon>
        <taxon>Candidatus Desulfatibia</taxon>
    </lineage>
</organism>
<dbReference type="PRINTS" id="PR01438">
    <property type="entry name" value="UNVRSLSTRESS"/>
</dbReference>
<dbReference type="Pfam" id="PF00582">
    <property type="entry name" value="Usp"/>
    <property type="match status" value="1"/>
</dbReference>
<dbReference type="PANTHER" id="PTHR46268">
    <property type="entry name" value="STRESS RESPONSE PROTEIN NHAX"/>
    <property type="match status" value="1"/>
</dbReference>
<dbReference type="SUPFAM" id="SSF52402">
    <property type="entry name" value="Adenine nucleotide alpha hydrolases-like"/>
    <property type="match status" value="1"/>
</dbReference>
<name>A0A8J6NRA2_9BACT</name>
<reference evidence="3 4" key="1">
    <citation type="submission" date="2020-08" db="EMBL/GenBank/DDBJ databases">
        <title>Bridging the membrane lipid divide: bacteria of the FCB group superphylum have the potential to synthesize archaeal ether lipids.</title>
        <authorList>
            <person name="Villanueva L."/>
            <person name="Von Meijenfeldt F.A.B."/>
            <person name="Westbye A.B."/>
            <person name="Yadav S."/>
            <person name="Hopmans E.C."/>
            <person name="Dutilh B.E."/>
            <person name="Sinninghe Damste J.S."/>
        </authorList>
    </citation>
    <scope>NUCLEOTIDE SEQUENCE [LARGE SCALE GENOMIC DNA]</scope>
    <source>
        <strain evidence="3">NIOZ-UU30</strain>
    </source>
</reference>
<dbReference type="InterPro" id="IPR006015">
    <property type="entry name" value="Universal_stress_UspA"/>
</dbReference>
<dbReference type="PANTHER" id="PTHR46268:SF6">
    <property type="entry name" value="UNIVERSAL STRESS PROTEIN UP12"/>
    <property type="match status" value="1"/>
</dbReference>
<proteinExistence type="inferred from homology"/>